<dbReference type="EMBL" id="MU003694">
    <property type="protein sequence ID" value="KAF2815359.1"/>
    <property type="molecule type" value="Genomic_DNA"/>
</dbReference>
<evidence type="ECO:0000313" key="3">
    <source>
        <dbReference type="Proteomes" id="UP000504636"/>
    </source>
</evidence>
<proteinExistence type="predicted"/>
<feature type="region of interest" description="Disordered" evidence="1">
    <location>
        <begin position="279"/>
        <end position="334"/>
    </location>
</feature>
<feature type="region of interest" description="Disordered" evidence="1">
    <location>
        <begin position="898"/>
        <end position="951"/>
    </location>
</feature>
<sequence>MPPPSLLRPRPLAPAWSSTLTTLSTALAAPPRKRIRLCGPNPDFDLVPAWRRPYATAGQAAREDAADAWAAGVDAASRYEAASPLREPRPHAEPAPAYVGRRFVGLPAGEEGARGMPRLEGAGAGSETLGEEDAGARGGGRVGRGPQTQTQTQTQMQREGDGLGRHTAARGLEGMELFRIRKYIGRDVGGAGRGKMRVGEGRTARSLLEGRERAAVPLRKHTYGRKYLDFPSVAAGPQGRIQTRERRVEAREAGAPLEQVGVEERIVDRTRRVKRRAGLEADGGRRGNAAVKRRLDRQDRSERMHAKKILAGAIERGARAKEEQQRDVEDAERDRWKPLVYSGSTTVEDPERDRWKPLAHSGSSTVDDIVHTGTSTPELAKRRTEPRPAQKQFKFSEILPESHSSLRHAILASLRVHHLHENFLRETRVALQLLNGPAAKSDMLNLFSEAESTVKETRILCDDFRSVQANNALVREASRLPPAEAALFYGKWLVEIFNSRLASWKRYLEYLSKSDSEKKIIQEKRRLRSSQNAIDAGEESPQKMRSPVMSPSHSTTLPDSSQSLSRDDTALTHAIRKAKGRSEVQGELLRECCESLKSLSDSSGKLEILRICFEARSSLLKATGLCASFLRARQIRSRREACSRTSPVQAVIAEANLLFRSVSVSRSRGKKALEHFKRSPGEREIRAVEDKISVLKRICVELERRLRDMHVSAQRGDALQRLLEIAPSLKPGKKTRKADEGPPLVRAVLSTVPEISLAANWPASRPTDDLEPNKPVPQLPRRRFSETAWEALTADEKPLVSFVDERPISRLRDEPERNKSVPQAPKMSNGLQVSEPASEVLPGEGQGLVRKTTSKDPLAAQDTLALVEELVRRLTKVEIDRYLKEELHVQIPQLVQSAAVSDSSQQSRQGGNATGKGEGGRQESRRLLNVEPEDDSTSAKTGAQIQSDSLYSQARSANGGVIRQPIEEWTRQVGHESNDSRVLSQLDVRRDSESMESASGQSPPSDETPNVSLLEELFPETVKQGQLTLLDSREVPKLNSPATLKSSQRNPKSGLIRHLAVSSPSDPTPAPSPSQVYAAKLESSAANRNIFPGGNSTTVLHLTNASTTLTEADFHRLVPHGAHIPQWSTPTTGGIARIVPGRDTASLQRQNHYYLFFSSPGAAYAYQNNAARIHKLASMHTAGSISDAIPPPPGFCEDGEDIDELIKSYALAVPGLSLHLNLEPPPFNPLLAALVHHGGYRGVVGQNGEVGRRVLLEVAGRNLGRRILYNAIKHDGFRRGMLWPISGGLGGVLNLGDIVGLESLVRRKAGAGYYALGVGEAGTLFRDINLESGSEAEFQPTFGVELDAAPQFGGERGVARFKGELGAGSGSGRGVGPESEEARLRQSVYVLKKKVHGRYVVEFEDEGAAKRFARVWRGRVISEHWMNMSGGKEGQERRVEEGRVVHTEVLW</sequence>
<reference evidence="2 4" key="1">
    <citation type="journal article" date="2020" name="Stud. Mycol.">
        <title>101 Dothideomycetes genomes: a test case for predicting lifestyles and emergence of pathogens.</title>
        <authorList>
            <person name="Haridas S."/>
            <person name="Albert R."/>
            <person name="Binder M."/>
            <person name="Bloem J."/>
            <person name="Labutti K."/>
            <person name="Salamov A."/>
            <person name="Andreopoulos B."/>
            <person name="Baker S."/>
            <person name="Barry K."/>
            <person name="Bills G."/>
            <person name="Bluhm B."/>
            <person name="Cannon C."/>
            <person name="Castanera R."/>
            <person name="Culley D."/>
            <person name="Daum C."/>
            <person name="Ezra D."/>
            <person name="Gonzalez J."/>
            <person name="Henrissat B."/>
            <person name="Kuo A."/>
            <person name="Liang C."/>
            <person name="Lipzen A."/>
            <person name="Lutzoni F."/>
            <person name="Magnuson J."/>
            <person name="Mondo S."/>
            <person name="Nolan M."/>
            <person name="Ohm R."/>
            <person name="Pangilinan J."/>
            <person name="Park H.-J."/>
            <person name="Ramirez L."/>
            <person name="Alfaro M."/>
            <person name="Sun H."/>
            <person name="Tritt A."/>
            <person name="Yoshinaga Y."/>
            <person name="Zwiers L.-H."/>
            <person name="Turgeon B."/>
            <person name="Goodwin S."/>
            <person name="Spatafora J."/>
            <person name="Crous P."/>
            <person name="Grigoriev I."/>
        </authorList>
    </citation>
    <scope>NUCLEOTIDE SEQUENCE</scope>
    <source>
        <strain evidence="2 4">CBS 304.34</strain>
    </source>
</reference>
<evidence type="ECO:0000256" key="1">
    <source>
        <dbReference type="SAM" id="MobiDB-lite"/>
    </source>
</evidence>
<feature type="compositionally biased region" description="Polar residues" evidence="1">
    <location>
        <begin position="1040"/>
        <end position="1051"/>
    </location>
</feature>
<keyword evidence="3" id="KW-1185">Reference proteome</keyword>
<feature type="compositionally biased region" description="Polar residues" evidence="1">
    <location>
        <begin position="549"/>
        <end position="564"/>
    </location>
</feature>
<evidence type="ECO:0000313" key="2">
    <source>
        <dbReference type="EMBL" id="KAF2815359.1"/>
    </source>
</evidence>
<feature type="compositionally biased region" description="Basic and acidic residues" evidence="1">
    <location>
        <begin position="316"/>
        <end position="334"/>
    </location>
</feature>
<name>A0A6A6Z3N5_9PEZI</name>
<reference evidence="4" key="2">
    <citation type="submission" date="2020-04" db="EMBL/GenBank/DDBJ databases">
        <authorList>
            <consortium name="NCBI Genome Project"/>
        </authorList>
    </citation>
    <scope>NUCLEOTIDE SEQUENCE</scope>
    <source>
        <strain evidence="4">CBS 304.34</strain>
    </source>
</reference>
<feature type="region of interest" description="Disordered" evidence="1">
    <location>
        <begin position="358"/>
        <end position="390"/>
    </location>
</feature>
<dbReference type="GeneID" id="54462682"/>
<feature type="region of interest" description="Disordered" evidence="1">
    <location>
        <begin position="760"/>
        <end position="779"/>
    </location>
</feature>
<feature type="compositionally biased region" description="Polar residues" evidence="1">
    <location>
        <begin position="995"/>
        <end position="1010"/>
    </location>
</feature>
<feature type="region of interest" description="Disordered" evidence="1">
    <location>
        <begin position="109"/>
        <end position="165"/>
    </location>
</feature>
<evidence type="ECO:0000313" key="4">
    <source>
        <dbReference type="RefSeq" id="XP_033582323.1"/>
    </source>
</evidence>
<feature type="compositionally biased region" description="Low complexity" evidence="1">
    <location>
        <begin position="144"/>
        <end position="157"/>
    </location>
</feature>
<dbReference type="OrthoDB" id="5332316at2759"/>
<dbReference type="RefSeq" id="XP_033582323.1">
    <property type="nucleotide sequence ID" value="XM_033721789.1"/>
</dbReference>
<feature type="compositionally biased region" description="Low complexity" evidence="1">
    <location>
        <begin position="898"/>
        <end position="909"/>
    </location>
</feature>
<accession>A0A6A6Z3N5</accession>
<protein>
    <submittedName>
        <fullName evidence="2 4">Uncharacterized protein</fullName>
    </submittedName>
</protein>
<reference evidence="4" key="3">
    <citation type="submission" date="2025-04" db="UniProtKB">
        <authorList>
            <consortium name="RefSeq"/>
        </authorList>
    </citation>
    <scope>IDENTIFICATION</scope>
    <source>
        <strain evidence="4">CBS 304.34</strain>
    </source>
</reference>
<feature type="compositionally biased region" description="Basic and acidic residues" evidence="1">
    <location>
        <begin position="810"/>
        <end position="819"/>
    </location>
</feature>
<feature type="region of interest" description="Disordered" evidence="1">
    <location>
        <begin position="990"/>
        <end position="1010"/>
    </location>
</feature>
<feature type="compositionally biased region" description="Polar residues" evidence="1">
    <location>
        <begin position="938"/>
        <end position="951"/>
    </location>
</feature>
<feature type="compositionally biased region" description="Basic and acidic residues" evidence="1">
    <location>
        <begin position="918"/>
        <end position="928"/>
    </location>
</feature>
<gene>
    <name evidence="2 4" type="ORF">BDZ99DRAFT_472647</name>
</gene>
<feature type="compositionally biased region" description="Basic and acidic residues" evidence="1">
    <location>
        <begin position="379"/>
        <end position="388"/>
    </location>
</feature>
<feature type="region of interest" description="Disordered" evidence="1">
    <location>
        <begin position="1030"/>
        <end position="1052"/>
    </location>
</feature>
<dbReference type="Proteomes" id="UP000504636">
    <property type="component" value="Unplaced"/>
</dbReference>
<feature type="region of interest" description="Disordered" evidence="1">
    <location>
        <begin position="810"/>
        <end position="854"/>
    </location>
</feature>
<feature type="compositionally biased region" description="Polar residues" evidence="1">
    <location>
        <begin position="361"/>
        <end position="377"/>
    </location>
</feature>
<organism evidence="2">
    <name type="scientific">Mytilinidion resinicola</name>
    <dbReference type="NCBI Taxonomy" id="574789"/>
    <lineage>
        <taxon>Eukaryota</taxon>
        <taxon>Fungi</taxon>
        <taxon>Dikarya</taxon>
        <taxon>Ascomycota</taxon>
        <taxon>Pezizomycotina</taxon>
        <taxon>Dothideomycetes</taxon>
        <taxon>Pleosporomycetidae</taxon>
        <taxon>Mytilinidiales</taxon>
        <taxon>Mytilinidiaceae</taxon>
        <taxon>Mytilinidion</taxon>
    </lineage>
</organism>
<feature type="region of interest" description="Disordered" evidence="1">
    <location>
        <begin position="522"/>
        <end position="566"/>
    </location>
</feature>